<gene>
    <name evidence="1" type="ORF">IAG44_36415</name>
</gene>
<dbReference type="Pfam" id="PF07606">
    <property type="entry name" value="DUF1569"/>
    <property type="match status" value="1"/>
</dbReference>
<evidence type="ECO:0000313" key="2">
    <source>
        <dbReference type="Proteomes" id="UP000516052"/>
    </source>
</evidence>
<reference evidence="1 2" key="1">
    <citation type="submission" date="2020-08" db="EMBL/GenBank/DDBJ databases">
        <title>A novel species.</title>
        <authorList>
            <person name="Gao J."/>
        </authorList>
    </citation>
    <scope>NUCLEOTIDE SEQUENCE [LARGE SCALE GENOMIC DNA]</scope>
    <source>
        <strain evidence="1 2">CRXT-G-22</strain>
    </source>
</reference>
<dbReference type="EMBL" id="CP060828">
    <property type="protein sequence ID" value="QNP74407.1"/>
    <property type="molecule type" value="Genomic_DNA"/>
</dbReference>
<dbReference type="InterPro" id="IPR011463">
    <property type="entry name" value="DUF1569"/>
</dbReference>
<protein>
    <submittedName>
        <fullName evidence="1">DUF1569 domain-containing protein</fullName>
    </submittedName>
</protein>
<sequence>MEPGYTKRNCFVSHVCILVPVTPSLAALTDSLLEQLDRPESDLLERDAVWNLSQTLQHCTQTVRYSVTGYPRLKPALFRATAGALAKKVFLSRGAMKHSLAAEIDGAPPLRAGLPVAEAAADLVSAVALFTEHTGPHAPHPAYGTCTHDEYARLHAFHLAEHLPGLTGVRH</sequence>
<dbReference type="InterPro" id="IPR034660">
    <property type="entry name" value="DinB/YfiT-like"/>
</dbReference>
<accession>A0A7H0INP1</accession>
<dbReference type="KEGG" id="sroi:IAG44_36415"/>
<evidence type="ECO:0000313" key="1">
    <source>
        <dbReference type="EMBL" id="QNP74407.1"/>
    </source>
</evidence>
<dbReference type="Gene3D" id="1.20.120.450">
    <property type="entry name" value="dinb family like domain"/>
    <property type="match status" value="1"/>
</dbReference>
<organism evidence="1 2">
    <name type="scientific">Streptomyces roseirectus</name>
    <dbReference type="NCBI Taxonomy" id="2768066"/>
    <lineage>
        <taxon>Bacteria</taxon>
        <taxon>Bacillati</taxon>
        <taxon>Actinomycetota</taxon>
        <taxon>Actinomycetes</taxon>
        <taxon>Kitasatosporales</taxon>
        <taxon>Streptomycetaceae</taxon>
        <taxon>Streptomyces</taxon>
    </lineage>
</organism>
<dbReference type="AlphaFoldDB" id="A0A7H0INP1"/>
<dbReference type="Proteomes" id="UP000516052">
    <property type="component" value="Chromosome"/>
</dbReference>
<proteinExistence type="predicted"/>
<name>A0A7H0INP1_9ACTN</name>
<keyword evidence="2" id="KW-1185">Reference proteome</keyword>